<sequence length="358" mass="39024">MVSTRSTLRRVPEGGSPDLIAGGATAASQPIATRAGTRTRRGRSESQTPSKSLHFPADNASPVSAGPSRTPKPTARKKKGPYSAVPPTSHRKTHSISTAFNGLGIEEALEAPELSRPFSSSLPHPPGKLKRSLGKRPVISPNRDGETPSSASIPEQELQSSLVGPRNEATDAIITPRRKGRPYKVNFNDIAPRTPPQPVHPTRVLTHTPPIELASKTGTTFRKVIRSDDDLMTLEAIAKRSLEREKTLQDYRPTRTSSNLYSLECSKNRMTTIATQAMSCLRSSCPWIWATLIREDAIPPPAQNGPVTLGPEGTHIILDHFALSCGGTWQRAPLEYPKEWVDAHNQGLARRDTDIIDE</sequence>
<feature type="compositionally biased region" description="Polar residues" evidence="1">
    <location>
        <begin position="147"/>
        <end position="162"/>
    </location>
</feature>
<keyword evidence="3" id="KW-1185">Reference proteome</keyword>
<evidence type="ECO:0000313" key="2">
    <source>
        <dbReference type="EMBL" id="TEB31877.1"/>
    </source>
</evidence>
<name>A0A4Y7TCG8_COPMI</name>
<reference evidence="2 3" key="1">
    <citation type="journal article" date="2019" name="Nat. Ecol. Evol.">
        <title>Megaphylogeny resolves global patterns of mushroom evolution.</title>
        <authorList>
            <person name="Varga T."/>
            <person name="Krizsan K."/>
            <person name="Foldi C."/>
            <person name="Dima B."/>
            <person name="Sanchez-Garcia M."/>
            <person name="Sanchez-Ramirez S."/>
            <person name="Szollosi G.J."/>
            <person name="Szarkandi J.G."/>
            <person name="Papp V."/>
            <person name="Albert L."/>
            <person name="Andreopoulos W."/>
            <person name="Angelini C."/>
            <person name="Antonin V."/>
            <person name="Barry K.W."/>
            <person name="Bougher N.L."/>
            <person name="Buchanan P."/>
            <person name="Buyck B."/>
            <person name="Bense V."/>
            <person name="Catcheside P."/>
            <person name="Chovatia M."/>
            <person name="Cooper J."/>
            <person name="Damon W."/>
            <person name="Desjardin D."/>
            <person name="Finy P."/>
            <person name="Geml J."/>
            <person name="Haridas S."/>
            <person name="Hughes K."/>
            <person name="Justo A."/>
            <person name="Karasinski D."/>
            <person name="Kautmanova I."/>
            <person name="Kiss B."/>
            <person name="Kocsube S."/>
            <person name="Kotiranta H."/>
            <person name="LaButti K.M."/>
            <person name="Lechner B.E."/>
            <person name="Liimatainen K."/>
            <person name="Lipzen A."/>
            <person name="Lukacs Z."/>
            <person name="Mihaltcheva S."/>
            <person name="Morgado L.N."/>
            <person name="Niskanen T."/>
            <person name="Noordeloos M.E."/>
            <person name="Ohm R.A."/>
            <person name="Ortiz-Santana B."/>
            <person name="Ovrebo C."/>
            <person name="Racz N."/>
            <person name="Riley R."/>
            <person name="Savchenko A."/>
            <person name="Shiryaev A."/>
            <person name="Soop K."/>
            <person name="Spirin V."/>
            <person name="Szebenyi C."/>
            <person name="Tomsovsky M."/>
            <person name="Tulloss R.E."/>
            <person name="Uehling J."/>
            <person name="Grigoriev I.V."/>
            <person name="Vagvolgyi C."/>
            <person name="Papp T."/>
            <person name="Martin F.M."/>
            <person name="Miettinen O."/>
            <person name="Hibbett D.S."/>
            <person name="Nagy L.G."/>
        </authorList>
    </citation>
    <scope>NUCLEOTIDE SEQUENCE [LARGE SCALE GENOMIC DNA]</scope>
    <source>
        <strain evidence="2 3">FP101781</strain>
    </source>
</reference>
<proteinExistence type="predicted"/>
<dbReference type="EMBL" id="QPFP01000017">
    <property type="protein sequence ID" value="TEB31877.1"/>
    <property type="molecule type" value="Genomic_DNA"/>
</dbReference>
<organism evidence="2 3">
    <name type="scientific">Coprinellus micaceus</name>
    <name type="common">Glistening ink-cap mushroom</name>
    <name type="synonym">Coprinus micaceus</name>
    <dbReference type="NCBI Taxonomy" id="71717"/>
    <lineage>
        <taxon>Eukaryota</taxon>
        <taxon>Fungi</taxon>
        <taxon>Dikarya</taxon>
        <taxon>Basidiomycota</taxon>
        <taxon>Agaricomycotina</taxon>
        <taxon>Agaricomycetes</taxon>
        <taxon>Agaricomycetidae</taxon>
        <taxon>Agaricales</taxon>
        <taxon>Agaricineae</taxon>
        <taxon>Psathyrellaceae</taxon>
        <taxon>Coprinellus</taxon>
    </lineage>
</organism>
<protein>
    <submittedName>
        <fullName evidence="2">Uncharacterized protein</fullName>
    </submittedName>
</protein>
<dbReference type="AlphaFoldDB" id="A0A4Y7TCG8"/>
<comment type="caution">
    <text evidence="2">The sequence shown here is derived from an EMBL/GenBank/DDBJ whole genome shotgun (WGS) entry which is preliminary data.</text>
</comment>
<evidence type="ECO:0000313" key="3">
    <source>
        <dbReference type="Proteomes" id="UP000298030"/>
    </source>
</evidence>
<gene>
    <name evidence="2" type="ORF">FA13DRAFT_1709364</name>
</gene>
<dbReference type="OrthoDB" id="3126726at2759"/>
<evidence type="ECO:0000256" key="1">
    <source>
        <dbReference type="SAM" id="MobiDB-lite"/>
    </source>
</evidence>
<feature type="region of interest" description="Disordered" evidence="1">
    <location>
        <begin position="1"/>
        <end position="96"/>
    </location>
</feature>
<dbReference type="Proteomes" id="UP000298030">
    <property type="component" value="Unassembled WGS sequence"/>
</dbReference>
<accession>A0A4Y7TCG8</accession>
<feature type="region of interest" description="Disordered" evidence="1">
    <location>
        <begin position="115"/>
        <end position="171"/>
    </location>
</feature>